<organism evidence="1 2">
    <name type="scientific">Plakobranchus ocellatus</name>
    <dbReference type="NCBI Taxonomy" id="259542"/>
    <lineage>
        <taxon>Eukaryota</taxon>
        <taxon>Metazoa</taxon>
        <taxon>Spiralia</taxon>
        <taxon>Lophotrochozoa</taxon>
        <taxon>Mollusca</taxon>
        <taxon>Gastropoda</taxon>
        <taxon>Heterobranchia</taxon>
        <taxon>Euthyneura</taxon>
        <taxon>Panpulmonata</taxon>
        <taxon>Sacoglossa</taxon>
        <taxon>Placobranchoidea</taxon>
        <taxon>Plakobranchidae</taxon>
        <taxon>Plakobranchus</taxon>
    </lineage>
</organism>
<keyword evidence="2" id="KW-1185">Reference proteome</keyword>
<dbReference type="AlphaFoldDB" id="A0AAV4BAA8"/>
<sequence>MSKHGRVSKMLYQPRIWQLQQQQQVRQYHYVGVYDRSYNTTSESVFKSVVISSSKNRHSGYVFTTSNNRKDPGTITKLEANIIRGYCRRVRTAMVPSASGYH</sequence>
<gene>
    <name evidence="1" type="ORF">PoB_004385100</name>
</gene>
<dbReference type="Proteomes" id="UP000735302">
    <property type="component" value="Unassembled WGS sequence"/>
</dbReference>
<protein>
    <submittedName>
        <fullName evidence="1">Uncharacterized protein</fullName>
    </submittedName>
</protein>
<name>A0AAV4BAA8_9GAST</name>
<comment type="caution">
    <text evidence="1">The sequence shown here is derived from an EMBL/GenBank/DDBJ whole genome shotgun (WGS) entry which is preliminary data.</text>
</comment>
<reference evidence="1 2" key="1">
    <citation type="journal article" date="2021" name="Elife">
        <title>Chloroplast acquisition without the gene transfer in kleptoplastic sea slugs, Plakobranchus ocellatus.</title>
        <authorList>
            <person name="Maeda T."/>
            <person name="Takahashi S."/>
            <person name="Yoshida T."/>
            <person name="Shimamura S."/>
            <person name="Takaki Y."/>
            <person name="Nagai Y."/>
            <person name="Toyoda A."/>
            <person name="Suzuki Y."/>
            <person name="Arimoto A."/>
            <person name="Ishii H."/>
            <person name="Satoh N."/>
            <person name="Nishiyama T."/>
            <person name="Hasebe M."/>
            <person name="Maruyama T."/>
            <person name="Minagawa J."/>
            <person name="Obokata J."/>
            <person name="Shigenobu S."/>
        </authorList>
    </citation>
    <scope>NUCLEOTIDE SEQUENCE [LARGE SCALE GENOMIC DNA]</scope>
</reference>
<evidence type="ECO:0000313" key="1">
    <source>
        <dbReference type="EMBL" id="GFO17346.1"/>
    </source>
</evidence>
<dbReference type="EMBL" id="BLXT01004784">
    <property type="protein sequence ID" value="GFO17346.1"/>
    <property type="molecule type" value="Genomic_DNA"/>
</dbReference>
<evidence type="ECO:0000313" key="2">
    <source>
        <dbReference type="Proteomes" id="UP000735302"/>
    </source>
</evidence>
<accession>A0AAV4BAA8</accession>
<proteinExistence type="predicted"/>